<gene>
    <name evidence="2" type="ORF">Esi_0195_0052</name>
</gene>
<evidence type="ECO:0000256" key="1">
    <source>
        <dbReference type="SAM" id="MobiDB-lite"/>
    </source>
</evidence>
<feature type="compositionally biased region" description="Acidic residues" evidence="1">
    <location>
        <begin position="1"/>
        <end position="11"/>
    </location>
</feature>
<evidence type="ECO:0000313" key="3">
    <source>
        <dbReference type="Proteomes" id="UP000002630"/>
    </source>
</evidence>
<sequence>MASVSDSDDDMPLAQFSKKHKKNAAAGESDKAKTKAKPTAKAKAPIKSAAAKKLVTKKGPAKKPTPAKKGAKKSPTPKAKGKGPAAKKAPVKKKTKRKTKPREQESSGDKLVTRSGVLYDTKKGEMIQKLLCRWWYALEWPAKKDLRPAPPSYEALEGYPGVFICVEGDDIGKLLDVRNKETCPCFTNFANKSSEELKGLLETALTTQKEALIAHWGKNVAEEANIDRELKWLKSVDPAKADKAAVRALAGKF</sequence>
<feature type="region of interest" description="Disordered" evidence="1">
    <location>
        <begin position="1"/>
        <end position="109"/>
    </location>
</feature>
<name>D7FPR6_ECTSI</name>
<protein>
    <submittedName>
        <fullName evidence="2">Uncharacterized protein</fullName>
    </submittedName>
</protein>
<dbReference type="EMBL" id="FN649760">
    <property type="protein sequence ID" value="CBJ30523.1"/>
    <property type="molecule type" value="Genomic_DNA"/>
</dbReference>
<dbReference type="eggNOG" id="ENOG502RYJF">
    <property type="taxonomic scope" value="Eukaryota"/>
</dbReference>
<feature type="compositionally biased region" description="Low complexity" evidence="1">
    <location>
        <begin position="41"/>
        <end position="53"/>
    </location>
</feature>
<feature type="compositionally biased region" description="Basic residues" evidence="1">
    <location>
        <begin position="89"/>
        <end position="100"/>
    </location>
</feature>
<organism evidence="2 3">
    <name type="scientific">Ectocarpus siliculosus</name>
    <name type="common">Brown alga</name>
    <name type="synonym">Conferva siliculosa</name>
    <dbReference type="NCBI Taxonomy" id="2880"/>
    <lineage>
        <taxon>Eukaryota</taxon>
        <taxon>Sar</taxon>
        <taxon>Stramenopiles</taxon>
        <taxon>Ochrophyta</taxon>
        <taxon>PX clade</taxon>
        <taxon>Phaeophyceae</taxon>
        <taxon>Ectocarpales</taxon>
        <taxon>Ectocarpaceae</taxon>
        <taxon>Ectocarpus</taxon>
    </lineage>
</organism>
<evidence type="ECO:0000313" key="2">
    <source>
        <dbReference type="EMBL" id="CBJ30523.1"/>
    </source>
</evidence>
<dbReference type="Proteomes" id="UP000002630">
    <property type="component" value="Unassembled WGS sequence"/>
</dbReference>
<reference evidence="2 3" key="1">
    <citation type="journal article" date="2010" name="Nature">
        <title>The Ectocarpus genome and the independent evolution of multicellularity in brown algae.</title>
        <authorList>
            <person name="Cock J.M."/>
            <person name="Sterck L."/>
            <person name="Rouze P."/>
            <person name="Scornet D."/>
            <person name="Allen A.E."/>
            <person name="Amoutzias G."/>
            <person name="Anthouard V."/>
            <person name="Artiguenave F."/>
            <person name="Aury J.M."/>
            <person name="Badger J.H."/>
            <person name="Beszteri B."/>
            <person name="Billiau K."/>
            <person name="Bonnet E."/>
            <person name="Bothwell J.H."/>
            <person name="Bowler C."/>
            <person name="Boyen C."/>
            <person name="Brownlee C."/>
            <person name="Carrano C.J."/>
            <person name="Charrier B."/>
            <person name="Cho G.Y."/>
            <person name="Coelho S.M."/>
            <person name="Collen J."/>
            <person name="Corre E."/>
            <person name="Da Silva C."/>
            <person name="Delage L."/>
            <person name="Delaroque N."/>
            <person name="Dittami S.M."/>
            <person name="Doulbeau S."/>
            <person name="Elias M."/>
            <person name="Farnham G."/>
            <person name="Gachon C.M."/>
            <person name="Gschloessl B."/>
            <person name="Heesch S."/>
            <person name="Jabbari K."/>
            <person name="Jubin C."/>
            <person name="Kawai H."/>
            <person name="Kimura K."/>
            <person name="Kloareg B."/>
            <person name="Kupper F.C."/>
            <person name="Lang D."/>
            <person name="Le Bail A."/>
            <person name="Leblanc C."/>
            <person name="Lerouge P."/>
            <person name="Lohr M."/>
            <person name="Lopez P.J."/>
            <person name="Martens C."/>
            <person name="Maumus F."/>
            <person name="Michel G."/>
            <person name="Miranda-Saavedra D."/>
            <person name="Morales J."/>
            <person name="Moreau H."/>
            <person name="Motomura T."/>
            <person name="Nagasato C."/>
            <person name="Napoli C.A."/>
            <person name="Nelson D.R."/>
            <person name="Nyvall-Collen P."/>
            <person name="Peters A.F."/>
            <person name="Pommier C."/>
            <person name="Potin P."/>
            <person name="Poulain J."/>
            <person name="Quesneville H."/>
            <person name="Read B."/>
            <person name="Rensing S.A."/>
            <person name="Ritter A."/>
            <person name="Rousvoal S."/>
            <person name="Samanta M."/>
            <person name="Samson G."/>
            <person name="Schroeder D.C."/>
            <person name="Segurens B."/>
            <person name="Strittmatter M."/>
            <person name="Tonon T."/>
            <person name="Tregear J.W."/>
            <person name="Valentin K."/>
            <person name="von Dassow P."/>
            <person name="Yamagishi T."/>
            <person name="Van de Peer Y."/>
            <person name="Wincker P."/>
        </authorList>
    </citation>
    <scope>NUCLEOTIDE SEQUENCE [LARGE SCALE GENOMIC DNA]</scope>
    <source>
        <strain evidence="3">Ec32 / CCAP1310/4</strain>
    </source>
</reference>
<dbReference type="InParanoid" id="D7FPR6"/>
<keyword evidence="3" id="KW-1185">Reference proteome</keyword>
<accession>D7FPR6</accession>
<dbReference type="OrthoDB" id="74703at2759"/>
<proteinExistence type="predicted"/>
<dbReference type="AlphaFoldDB" id="D7FPR6"/>
<feature type="compositionally biased region" description="Basic residues" evidence="1">
    <location>
        <begin position="54"/>
        <end position="72"/>
    </location>
</feature>
<feature type="compositionally biased region" description="Low complexity" evidence="1">
    <location>
        <begin position="73"/>
        <end position="88"/>
    </location>
</feature>